<dbReference type="InterPro" id="IPR017850">
    <property type="entry name" value="Alkaline_phosphatase_core_sf"/>
</dbReference>
<dbReference type="Pfam" id="PF10143">
    <property type="entry name" value="PhosphMutase"/>
    <property type="match status" value="1"/>
</dbReference>
<evidence type="ECO:0000256" key="3">
    <source>
        <dbReference type="ARBA" id="ARBA00004921"/>
    </source>
</evidence>
<dbReference type="InterPro" id="IPR004456">
    <property type="entry name" value="Pglycerate_mutase_ApgM"/>
</dbReference>
<sequence length="275" mass="30313">MKYIIILIDGVADYRIAELGNKTPLQYAKTPAMDSIARNSEMGTVKTIPDGMAPGSDTANLSVLGYDPKKYHTGRSPLEAVSLGIDLSEDDVVFRCNLVTLSEEDDYTDRTMVDYSAGEIPTDLSRILIRDIGSKLQTEKIKFFPGVSYRNIIVWEGGPDNNILTPPHDILDKRISDFLPRGPGSSALLDMMVRSSSLLKEHTINKERIKKGIRPANSIWIWGEGRKPALDSFYEKYKLRGSVISAVDLIKGIGILAGLTPVRVEGATGTIHTNF</sequence>
<dbReference type="GO" id="GO:0006096">
    <property type="term" value="P:glycolytic process"/>
    <property type="evidence" value="ECO:0007669"/>
    <property type="project" value="UniProtKB-KW"/>
</dbReference>
<feature type="domain" description="Metalloenzyme" evidence="6">
    <location>
        <begin position="1"/>
        <end position="271"/>
    </location>
</feature>
<comment type="function">
    <text evidence="2">Catalyzes the interconversion of 2-phosphoglycerate and 3-phosphoglycerate.</text>
</comment>
<dbReference type="SUPFAM" id="SSF53649">
    <property type="entry name" value="Alkaline phosphatase-like"/>
    <property type="match status" value="1"/>
</dbReference>
<proteinExistence type="inferred from homology"/>
<evidence type="ECO:0000313" key="7">
    <source>
        <dbReference type="EMBL" id="GAG72071.1"/>
    </source>
</evidence>
<feature type="non-terminal residue" evidence="7">
    <location>
        <position position="275"/>
    </location>
</feature>
<protein>
    <recommendedName>
        <fullName evidence="6">Metalloenzyme domain-containing protein</fullName>
    </recommendedName>
</protein>
<comment type="catalytic activity">
    <reaction evidence="1">
        <text>(2R)-2-phosphoglycerate = (2R)-3-phosphoglycerate</text>
        <dbReference type="Rhea" id="RHEA:15901"/>
        <dbReference type="ChEBI" id="CHEBI:58272"/>
        <dbReference type="ChEBI" id="CHEBI:58289"/>
        <dbReference type="EC" id="5.4.2.12"/>
    </reaction>
</comment>
<evidence type="ECO:0000256" key="2">
    <source>
        <dbReference type="ARBA" id="ARBA00002315"/>
    </source>
</evidence>
<dbReference type="GO" id="GO:0004619">
    <property type="term" value="F:phosphoglycerate mutase activity"/>
    <property type="evidence" value="ECO:0007669"/>
    <property type="project" value="UniProtKB-EC"/>
</dbReference>
<evidence type="ECO:0000256" key="5">
    <source>
        <dbReference type="ARBA" id="ARBA00023152"/>
    </source>
</evidence>
<gene>
    <name evidence="7" type="ORF">S01H4_08836</name>
</gene>
<accession>X1BJ41</accession>
<keyword evidence="5" id="KW-0324">Glycolysis</keyword>
<dbReference type="AlphaFoldDB" id="X1BJ41"/>
<dbReference type="Pfam" id="PF01676">
    <property type="entry name" value="Metalloenzyme"/>
    <property type="match status" value="1"/>
</dbReference>
<reference evidence="7" key="1">
    <citation type="journal article" date="2014" name="Front. Microbiol.">
        <title>High frequency of phylogenetically diverse reductive dehalogenase-homologous genes in deep subseafloor sedimentary metagenomes.</title>
        <authorList>
            <person name="Kawai M."/>
            <person name="Futagami T."/>
            <person name="Toyoda A."/>
            <person name="Takaki Y."/>
            <person name="Nishi S."/>
            <person name="Hori S."/>
            <person name="Arai W."/>
            <person name="Tsubouchi T."/>
            <person name="Morono Y."/>
            <person name="Uchiyama I."/>
            <person name="Ito T."/>
            <person name="Fujiyama A."/>
            <person name="Inagaki F."/>
            <person name="Takami H."/>
        </authorList>
    </citation>
    <scope>NUCLEOTIDE SEQUENCE</scope>
    <source>
        <strain evidence="7">Expedition CK06-06</strain>
    </source>
</reference>
<organism evidence="7">
    <name type="scientific">marine sediment metagenome</name>
    <dbReference type="NCBI Taxonomy" id="412755"/>
    <lineage>
        <taxon>unclassified sequences</taxon>
        <taxon>metagenomes</taxon>
        <taxon>ecological metagenomes</taxon>
    </lineage>
</organism>
<evidence type="ECO:0000256" key="1">
    <source>
        <dbReference type="ARBA" id="ARBA00000370"/>
    </source>
</evidence>
<evidence type="ECO:0000256" key="4">
    <source>
        <dbReference type="ARBA" id="ARBA00005524"/>
    </source>
</evidence>
<dbReference type="EMBL" id="BART01003100">
    <property type="protein sequence ID" value="GAG72071.1"/>
    <property type="molecule type" value="Genomic_DNA"/>
</dbReference>
<dbReference type="CDD" id="cd16011">
    <property type="entry name" value="iPGM_like"/>
    <property type="match status" value="1"/>
</dbReference>
<comment type="pathway">
    <text evidence="3">Carbohydrate degradation.</text>
</comment>
<dbReference type="InterPro" id="IPR006124">
    <property type="entry name" value="Metalloenzyme"/>
</dbReference>
<dbReference type="Gene3D" id="3.40.720.10">
    <property type="entry name" value="Alkaline Phosphatase, subunit A"/>
    <property type="match status" value="2"/>
</dbReference>
<dbReference type="PANTHER" id="PTHR31209:SF4">
    <property type="entry name" value="2,3-BISPHOSPHOGLYCERATE-INDEPENDENT PHOSPHOGLYCERATE MUTASE"/>
    <property type="match status" value="1"/>
</dbReference>
<comment type="caution">
    <text evidence="7">The sequence shown here is derived from an EMBL/GenBank/DDBJ whole genome shotgun (WGS) entry which is preliminary data.</text>
</comment>
<evidence type="ECO:0000259" key="6">
    <source>
        <dbReference type="Pfam" id="PF01676"/>
    </source>
</evidence>
<dbReference type="GO" id="GO:0046872">
    <property type="term" value="F:metal ion binding"/>
    <property type="evidence" value="ECO:0007669"/>
    <property type="project" value="InterPro"/>
</dbReference>
<name>X1BJ41_9ZZZZ</name>
<comment type="similarity">
    <text evidence="4">Belongs to the BPG-independent phosphoglycerate mutase family. A-PGAM subfamily.</text>
</comment>
<dbReference type="PANTHER" id="PTHR31209">
    <property type="entry name" value="COFACTOR-INDEPENDENT PHOSPHOGLYCERATE MUTASE"/>
    <property type="match status" value="1"/>
</dbReference>
<dbReference type="NCBIfam" id="TIGR00306">
    <property type="entry name" value="apgM"/>
    <property type="match status" value="1"/>
</dbReference>